<dbReference type="InterPro" id="IPR012334">
    <property type="entry name" value="Pectin_lyas_fold"/>
</dbReference>
<dbReference type="GO" id="GO:0005576">
    <property type="term" value="C:extracellular region"/>
    <property type="evidence" value="ECO:0007669"/>
    <property type="project" value="UniProtKB-SubCell"/>
</dbReference>
<evidence type="ECO:0000256" key="3">
    <source>
        <dbReference type="ARBA" id="ARBA00022729"/>
    </source>
</evidence>
<dbReference type="GO" id="GO:0016837">
    <property type="term" value="F:carbon-oxygen lyase activity, acting on polysaccharides"/>
    <property type="evidence" value="ECO:0007669"/>
    <property type="project" value="TreeGrafter"/>
</dbReference>
<dbReference type="InterPro" id="IPR006626">
    <property type="entry name" value="PbH1"/>
</dbReference>
<evidence type="ECO:0000256" key="2">
    <source>
        <dbReference type="ARBA" id="ARBA00022525"/>
    </source>
</evidence>
<proteinExistence type="predicted"/>
<dbReference type="PANTHER" id="PTHR40088:SF2">
    <property type="entry name" value="SECRETED SUGAR HYDROLASE"/>
    <property type="match status" value="1"/>
</dbReference>
<reference evidence="5 6" key="1">
    <citation type="submission" date="2016-04" db="EMBL/GenBank/DDBJ databases">
        <authorList>
            <person name="Evans L.H."/>
            <person name="Alamgir A."/>
            <person name="Owens N."/>
            <person name="Weber N.D."/>
            <person name="Virtaneva K."/>
            <person name="Barbian K."/>
            <person name="Babar A."/>
            <person name="Rosenke K."/>
        </authorList>
    </citation>
    <scope>NUCLEOTIDE SEQUENCE [LARGE SCALE GENOMIC DNA]</scope>
    <source>
        <strain evidence="5 6">CCM 8644</strain>
    </source>
</reference>
<sequence>MNKIFNYLLVLLFCLTFIGCKKKSISDDSTKPVTPPVVTSKTYYVSPTSGSDINIGLVQAAPFRTLQKAVSVTNPGDIVLLMDGVFNSNSGPVITINRSGSDGKYITYKPMPGANPKITASGNVWDAVVINANYIIFEGLELEGNNANLTYVGARKAYDDNIAGLIPPDANYNTNGITIGRDGFEPHHVTIRNCKIHDFPAGGLGTSRSDYITYEGNTIYNNSWFTMYATSGISTINSKDIDANTGYKMIVRNNLVYNNKTLIPWKAGSGNYRLSDGNGIIIDANQGTQGTGVYNGRTLVENNISHNNGGSGIHSFQSAHVDIRNNTAFNNGAIVGYGEIFGQSGSDIKIYNNIMYARATQNVDKKTVGECNMNDRSAQYVNNVYFNGAFYNITTTAGAVSKGNIQGNPLFLQLPVIPASAVHTNISLFIFNIPTGFNLSLATNSPAINAGTSEFQLPTVDFLGTARVKNGVVDCGAYEVN</sequence>
<evidence type="ECO:0000259" key="4">
    <source>
        <dbReference type="Pfam" id="PF13229"/>
    </source>
</evidence>
<dbReference type="Pfam" id="PF13229">
    <property type="entry name" value="Beta_helix"/>
    <property type="match status" value="1"/>
</dbReference>
<evidence type="ECO:0000256" key="1">
    <source>
        <dbReference type="ARBA" id="ARBA00004613"/>
    </source>
</evidence>
<dbReference type="SMART" id="SM00710">
    <property type="entry name" value="PbH1"/>
    <property type="match status" value="6"/>
</dbReference>
<dbReference type="AlphaFoldDB" id="A0A179DG63"/>
<evidence type="ECO:0000313" key="6">
    <source>
        <dbReference type="Proteomes" id="UP000078459"/>
    </source>
</evidence>
<dbReference type="InterPro" id="IPR011050">
    <property type="entry name" value="Pectin_lyase_fold/virulence"/>
</dbReference>
<dbReference type="PROSITE" id="PS51257">
    <property type="entry name" value="PROKAR_LIPOPROTEIN"/>
    <property type="match status" value="1"/>
</dbReference>
<feature type="domain" description="Right handed beta helix" evidence="4">
    <location>
        <begin position="188"/>
        <end position="353"/>
    </location>
</feature>
<accession>A0A179DG63</accession>
<dbReference type="EMBL" id="LWHJ01000027">
    <property type="protein sequence ID" value="OAQ39782.1"/>
    <property type="molecule type" value="Genomic_DNA"/>
</dbReference>
<dbReference type="Proteomes" id="UP000078459">
    <property type="component" value="Unassembled WGS sequence"/>
</dbReference>
<evidence type="ECO:0000313" key="5">
    <source>
        <dbReference type="EMBL" id="OAQ39782.1"/>
    </source>
</evidence>
<keyword evidence="2" id="KW-0964">Secreted</keyword>
<dbReference type="STRING" id="1826909.A5893_09400"/>
<dbReference type="InterPro" id="IPR059226">
    <property type="entry name" value="Choice_anch_Q_dom"/>
</dbReference>
<protein>
    <recommendedName>
        <fullName evidence="4">Right handed beta helix domain-containing protein</fullName>
    </recommendedName>
</protein>
<gene>
    <name evidence="5" type="ORF">A5893_09400</name>
</gene>
<dbReference type="InterPro" id="IPR052052">
    <property type="entry name" value="Polysaccharide_Lyase_9"/>
</dbReference>
<dbReference type="OrthoDB" id="786002at2"/>
<name>A0A179DG63_9SPHI</name>
<comment type="caution">
    <text evidence="5">The sequence shown here is derived from an EMBL/GenBank/DDBJ whole genome shotgun (WGS) entry which is preliminary data.</text>
</comment>
<keyword evidence="6" id="KW-1185">Reference proteome</keyword>
<comment type="subcellular location">
    <subcellularLocation>
        <location evidence="1">Secreted</location>
    </subcellularLocation>
</comment>
<reference evidence="5 6" key="2">
    <citation type="submission" date="2016-06" db="EMBL/GenBank/DDBJ databases">
        <title>Pedobacter psychrophilus sp. nov., isolated from Antarctic fragmentary rock.</title>
        <authorList>
            <person name="Svec P."/>
        </authorList>
    </citation>
    <scope>NUCLEOTIDE SEQUENCE [LARGE SCALE GENOMIC DNA]</scope>
    <source>
        <strain evidence="5 6">CCM 8644</strain>
    </source>
</reference>
<dbReference type="SUPFAM" id="SSF51126">
    <property type="entry name" value="Pectin lyase-like"/>
    <property type="match status" value="1"/>
</dbReference>
<dbReference type="InterPro" id="IPR039448">
    <property type="entry name" value="Beta_helix"/>
</dbReference>
<dbReference type="NCBIfam" id="NF041518">
    <property type="entry name" value="choice_anch_Q"/>
    <property type="match status" value="1"/>
</dbReference>
<dbReference type="PANTHER" id="PTHR40088">
    <property type="entry name" value="PECTATE LYASE (EUROFUNG)"/>
    <property type="match status" value="1"/>
</dbReference>
<dbReference type="RefSeq" id="WP_068822399.1">
    <property type="nucleotide sequence ID" value="NZ_LWHJ01000027.1"/>
</dbReference>
<keyword evidence="3" id="KW-0732">Signal</keyword>
<dbReference type="Gene3D" id="2.160.20.10">
    <property type="entry name" value="Single-stranded right-handed beta-helix, Pectin lyase-like"/>
    <property type="match status" value="1"/>
</dbReference>
<organism evidence="5 6">
    <name type="scientific">Pedobacter psychrophilus</name>
    <dbReference type="NCBI Taxonomy" id="1826909"/>
    <lineage>
        <taxon>Bacteria</taxon>
        <taxon>Pseudomonadati</taxon>
        <taxon>Bacteroidota</taxon>
        <taxon>Sphingobacteriia</taxon>
        <taxon>Sphingobacteriales</taxon>
        <taxon>Sphingobacteriaceae</taxon>
        <taxon>Pedobacter</taxon>
    </lineage>
</organism>